<evidence type="ECO:0000313" key="3">
    <source>
        <dbReference type="EMBL" id="AIU72307.1"/>
    </source>
</evidence>
<dbReference type="Proteomes" id="UP000029986">
    <property type="component" value="Chromosome"/>
</dbReference>
<dbReference type="EMBL" id="CP009706">
    <property type="protein sequence ID" value="AIU72307.1"/>
    <property type="molecule type" value="Genomic_DNA"/>
</dbReference>
<dbReference type="KEGG" id="hav:AT03_07840"/>
<dbReference type="NCBIfam" id="TIGR01552">
    <property type="entry name" value="phd_fam"/>
    <property type="match status" value="1"/>
</dbReference>
<dbReference type="HOGENOM" id="CLU_177501_1_0_6"/>
<sequence>MKTFTANQAKTQFGELLMSVQAEPIQISKNGKTVAVVMSYESYLAVEDIKAAHLQHCFEQAQSDIVNGQTIDGEAFMQDLVAGKHDKK</sequence>
<dbReference type="RefSeq" id="WP_025800881.1">
    <property type="nucleotide sequence ID" value="NZ_CP009706.1"/>
</dbReference>
<dbReference type="Gene3D" id="3.40.1620.10">
    <property type="entry name" value="YefM-like domain"/>
    <property type="match status" value="1"/>
</dbReference>
<dbReference type="Pfam" id="PF02604">
    <property type="entry name" value="PhdYeFM_antitox"/>
    <property type="match status" value="1"/>
</dbReference>
<evidence type="ECO:0000313" key="4">
    <source>
        <dbReference type="Proteomes" id="UP000029986"/>
    </source>
</evidence>
<dbReference type="InterPro" id="IPR036165">
    <property type="entry name" value="YefM-like_sf"/>
</dbReference>
<dbReference type="eggNOG" id="COG2161">
    <property type="taxonomic scope" value="Bacteria"/>
</dbReference>
<dbReference type="PATRIC" id="fig|1453496.5.peg.1562"/>
<name>A0A097R0Q8_HAFAL</name>
<reference evidence="3 4" key="1">
    <citation type="journal article" date="2014" name="Gut Pathog.">
        <title>Gene clusters of Hafnia alvei strain FB1 important in survival and pathogenesis: a draft genome perspective.</title>
        <authorList>
            <person name="Tan J.Y."/>
            <person name="Yin W.F."/>
            <person name="Chan K.G."/>
        </authorList>
    </citation>
    <scope>NUCLEOTIDE SEQUENCE [LARGE SCALE GENOMIC DNA]</scope>
    <source>
        <strain evidence="3 4">FB1</strain>
    </source>
</reference>
<evidence type="ECO:0000256" key="2">
    <source>
        <dbReference type="RuleBase" id="RU362080"/>
    </source>
</evidence>
<dbReference type="SUPFAM" id="SSF143120">
    <property type="entry name" value="YefM-like"/>
    <property type="match status" value="1"/>
</dbReference>
<keyword evidence="4" id="KW-1185">Reference proteome</keyword>
<gene>
    <name evidence="3" type="ORF">AT03_07840</name>
</gene>
<organism evidence="3 4">
    <name type="scientific">Hafnia alvei FB1</name>
    <dbReference type="NCBI Taxonomy" id="1453496"/>
    <lineage>
        <taxon>Bacteria</taxon>
        <taxon>Pseudomonadati</taxon>
        <taxon>Pseudomonadota</taxon>
        <taxon>Gammaproteobacteria</taxon>
        <taxon>Enterobacterales</taxon>
        <taxon>Hafniaceae</taxon>
        <taxon>Hafnia</taxon>
    </lineage>
</organism>
<proteinExistence type="inferred from homology"/>
<comment type="similarity">
    <text evidence="1 2">Belongs to the phD/YefM antitoxin family.</text>
</comment>
<dbReference type="InterPro" id="IPR006442">
    <property type="entry name" value="Antitoxin_Phd/YefM"/>
</dbReference>
<protein>
    <recommendedName>
        <fullName evidence="2">Antitoxin</fullName>
    </recommendedName>
</protein>
<dbReference type="AlphaFoldDB" id="A0A097R0Q8"/>
<comment type="function">
    <text evidence="2">Antitoxin component of a type II toxin-antitoxin (TA) system.</text>
</comment>
<evidence type="ECO:0000256" key="1">
    <source>
        <dbReference type="ARBA" id="ARBA00009981"/>
    </source>
</evidence>
<dbReference type="OrthoDB" id="165038at2"/>
<accession>A0A097R0Q8</accession>